<feature type="compositionally biased region" description="Basic residues" evidence="1">
    <location>
        <begin position="486"/>
        <end position="504"/>
    </location>
</feature>
<dbReference type="Proteomes" id="UP000186817">
    <property type="component" value="Unassembled WGS sequence"/>
</dbReference>
<accession>A0A1Q9DVZ2</accession>
<dbReference type="EMBL" id="LSRX01000365">
    <property type="protein sequence ID" value="OLP99349.1"/>
    <property type="molecule type" value="Genomic_DNA"/>
</dbReference>
<comment type="caution">
    <text evidence="3">The sequence shown here is derived from an EMBL/GenBank/DDBJ whole genome shotgun (WGS) entry which is preliminary data.</text>
</comment>
<evidence type="ECO:0000259" key="2">
    <source>
        <dbReference type="Pfam" id="PF03109"/>
    </source>
</evidence>
<evidence type="ECO:0000313" key="4">
    <source>
        <dbReference type="Proteomes" id="UP000186817"/>
    </source>
</evidence>
<sequence length="1508" mass="166136">MPATGYSLAELFTGQGAQRGQSKCPFPQEILDIMWGRMTPSKMTAYSSFLKMPETYVPELGRPDTHDGILKSTNWHETVDHYPMGTMNFSGELYGFGVKGGGYLGSATAAIMNSREDPTKLLQVPDDVQLGDCWLLGADKLKKYKLISEITSRRFTGQFARPFRKLSLDTKGYFSRSHEKVTYEKLAGWYVGRQVSMSRYATQNGISKIIEMCEGEYRYIGKEFVEYGVESLYQRTDGQKFIYLCAAAGNDGKKLERTFSNLGSIISEVTAGRGDNKSNIHSRDDDVVDGDEVDAEDPNVVSEKGPPKLSLILQAGFFFFGTALKFQTCLGHKIDRNFESVEILWGGSGDTTGRLLRPWWAGPTPPADLAVTFLSEEDPGNPKPLEYYPRQTDYELNDAYGPDGVEEVKKAHWFNQRGGGASTIVTLAAGMLRGAFSGFFWNRDRDYTQIIWRGLALWEKVEKVESGLQFGLWGVGLLAPLGARKTATKHQNRKSQARASHFPKRSASGKNMTEGEKHPALVWTDGVHQRHHLQYACAEMMVDEVIDDLDKHLELGKTLVLSAKAAALRVALKVETDEGEDEDEGEDDEDVDVTSTGAVRDYLCGKGAPPCDVVLKVVFDTNEKNYQDDWEAIQFLGNTLLWTIHKIIGEDLSEIWIALSTAALKKQLGIDAVTFDVPKVLMTTSKYVMVQTFAKGDTLTAYHASITGQVDKLKQWRTLIYPSIMGLYGYLMVEKGFFQGDPHPGNWYWEESSKTLTLIDWGLADDLSGGLYVNEKGEKPKLKGKEVDQSTVDGCCAEAGVAGVDATQELLCNGLWAKGKGGEEMILVPALGPTMLLEGVAYRTDVRFHTKYFGRNLTVQEALTEKFFGTPLFGNRDARPPASKISAAMAQMDGEGAKTFRINSQIIQASREENGIQRILAVVESHIRDMNLVNLSTSLHRLAKLSVNTPHSDAMLRQSPVMKLLLAGIAGAFQAMDQEQHYLVLGHAAWPTKLGMMYLITMHDVGDGGDDDCCHDDAGDGRETEKLVLTPTTLHLELRIVDFRVLELAGSLAVTNMKDFKAFELASLLWSFAKLGTAETMATVVGPLFRAATGRLMSCVPGAGFRSLATAAWAFATAKQASQRLFRAIAKEVQTCLPTANSQVWAYGTVGQRDDQLFKMIAAECVPRLEEFKTQAFFHKALILARGMQLQPQHVANILWAMDMIPGCLPFITSFKPQEVASTAHAVAKIFSAESEAYDLSAPPQIPLQISMFFSAITPWCQEQITLFSDQSLANIVSSFGMLRIHLHPSLLAAVEQQVMARLRASDHAALVVFFRAAVQCPQLERLRSQLASTVASQLGNFKSKELRSLAFTRSVKLGIVHQDTDPNLEDLMRWCLEMAQSNQQQPMQNMQPLQAMQPMPSQQQEQEELAKKAAINACAQASLEMRLQGQLQQELLWLQQAQAQAARAAAQAAAAQAAAAQDLPRTDLVPPPQDLAGAVAAAGPEAIQEARLASGGGKEVAEAEGRT</sequence>
<organism evidence="3 4">
    <name type="scientific">Symbiodinium microadriaticum</name>
    <name type="common">Dinoflagellate</name>
    <name type="synonym">Zooxanthella microadriatica</name>
    <dbReference type="NCBI Taxonomy" id="2951"/>
    <lineage>
        <taxon>Eukaryota</taxon>
        <taxon>Sar</taxon>
        <taxon>Alveolata</taxon>
        <taxon>Dinophyceae</taxon>
        <taxon>Suessiales</taxon>
        <taxon>Symbiodiniaceae</taxon>
        <taxon>Symbiodinium</taxon>
    </lineage>
</organism>
<feature type="region of interest" description="Disordered" evidence="1">
    <location>
        <begin position="275"/>
        <end position="302"/>
    </location>
</feature>
<dbReference type="Pfam" id="PF03109">
    <property type="entry name" value="ABC1"/>
    <property type="match status" value="1"/>
</dbReference>
<feature type="region of interest" description="Disordered" evidence="1">
    <location>
        <begin position="486"/>
        <end position="515"/>
    </location>
</feature>
<evidence type="ECO:0000256" key="1">
    <source>
        <dbReference type="SAM" id="MobiDB-lite"/>
    </source>
</evidence>
<protein>
    <recommendedName>
        <fullName evidence="2">ABC1 atypical kinase-like domain-containing protein</fullName>
    </recommendedName>
</protein>
<feature type="compositionally biased region" description="Acidic residues" evidence="1">
    <location>
        <begin position="286"/>
        <end position="297"/>
    </location>
</feature>
<name>A0A1Q9DVZ2_SYMMI</name>
<feature type="compositionally biased region" description="Basic and acidic residues" evidence="1">
    <location>
        <begin position="275"/>
        <end position="285"/>
    </location>
</feature>
<dbReference type="InterPro" id="IPR004147">
    <property type="entry name" value="ABC1_dom"/>
</dbReference>
<dbReference type="OrthoDB" id="442505at2759"/>
<keyword evidence="4" id="KW-1185">Reference proteome</keyword>
<feature type="domain" description="ABC1 atypical kinase-like" evidence="2">
    <location>
        <begin position="674"/>
        <end position="767"/>
    </location>
</feature>
<proteinExistence type="predicted"/>
<gene>
    <name evidence="3" type="ORF">AK812_SmicGene18102</name>
</gene>
<reference evidence="3 4" key="1">
    <citation type="submission" date="2016-02" db="EMBL/GenBank/DDBJ databases">
        <title>Genome analysis of coral dinoflagellate symbionts highlights evolutionary adaptations to a symbiotic lifestyle.</title>
        <authorList>
            <person name="Aranda M."/>
            <person name="Li Y."/>
            <person name="Liew Y.J."/>
            <person name="Baumgarten S."/>
            <person name="Simakov O."/>
            <person name="Wilson M."/>
            <person name="Piel J."/>
            <person name="Ashoor H."/>
            <person name="Bougouffa S."/>
            <person name="Bajic V.B."/>
            <person name="Ryu T."/>
            <person name="Ravasi T."/>
            <person name="Bayer T."/>
            <person name="Micklem G."/>
            <person name="Kim H."/>
            <person name="Bhak J."/>
            <person name="Lajeunesse T.C."/>
            <person name="Voolstra C.R."/>
        </authorList>
    </citation>
    <scope>NUCLEOTIDE SEQUENCE [LARGE SCALE GENOMIC DNA]</scope>
    <source>
        <strain evidence="3 4">CCMP2467</strain>
    </source>
</reference>
<evidence type="ECO:0000313" key="3">
    <source>
        <dbReference type="EMBL" id="OLP99349.1"/>
    </source>
</evidence>